<keyword evidence="2" id="KW-1185">Reference proteome</keyword>
<name>V7CUB6_PHAVU</name>
<gene>
    <name evidence="1" type="ORF">PHAVU_001G096500g</name>
</gene>
<dbReference type="Proteomes" id="UP000000226">
    <property type="component" value="Chromosome 1"/>
</dbReference>
<dbReference type="EMBL" id="CM002288">
    <property type="protein sequence ID" value="ESW33757.1"/>
    <property type="molecule type" value="Genomic_DNA"/>
</dbReference>
<dbReference type="AlphaFoldDB" id="V7CUB6"/>
<proteinExistence type="predicted"/>
<dbReference type="SMR" id="V7CUB6"/>
<sequence>MEMLFVKYEIVEGLDPTMARFMMGINPNIQDVVVMDRFRTLKELIHQATKVEIQFKRKSFYKRSSSSYTWKIKGGGEGILSESSSSSDE</sequence>
<reference evidence="2" key="1">
    <citation type="journal article" date="2014" name="Nat. Genet.">
        <title>A reference genome for common bean and genome-wide analysis of dual domestications.</title>
        <authorList>
            <person name="Schmutz J."/>
            <person name="McClean P.E."/>
            <person name="Mamidi S."/>
            <person name="Wu G.A."/>
            <person name="Cannon S.B."/>
            <person name="Grimwood J."/>
            <person name="Jenkins J."/>
            <person name="Shu S."/>
            <person name="Song Q."/>
            <person name="Chavarro C."/>
            <person name="Torres-Torres M."/>
            <person name="Geffroy V."/>
            <person name="Moghaddam S.M."/>
            <person name="Gao D."/>
            <person name="Abernathy B."/>
            <person name="Barry K."/>
            <person name="Blair M."/>
            <person name="Brick M.A."/>
            <person name="Chovatia M."/>
            <person name="Gepts P."/>
            <person name="Goodstein D.M."/>
            <person name="Gonzales M."/>
            <person name="Hellsten U."/>
            <person name="Hyten D.L."/>
            <person name="Jia G."/>
            <person name="Kelly J.D."/>
            <person name="Kudrna D."/>
            <person name="Lee R."/>
            <person name="Richard M.M."/>
            <person name="Miklas P.N."/>
            <person name="Osorno J.M."/>
            <person name="Rodrigues J."/>
            <person name="Thareau V."/>
            <person name="Urrea C.A."/>
            <person name="Wang M."/>
            <person name="Yu Y."/>
            <person name="Zhang M."/>
            <person name="Wing R.A."/>
            <person name="Cregan P.B."/>
            <person name="Rokhsar D.S."/>
            <person name="Jackson S.A."/>
        </authorList>
    </citation>
    <scope>NUCLEOTIDE SEQUENCE [LARGE SCALE GENOMIC DNA]</scope>
    <source>
        <strain evidence="2">cv. G19833</strain>
    </source>
</reference>
<dbReference type="OrthoDB" id="1731207at2759"/>
<evidence type="ECO:0000313" key="1">
    <source>
        <dbReference type="EMBL" id="ESW33757.1"/>
    </source>
</evidence>
<evidence type="ECO:0000313" key="2">
    <source>
        <dbReference type="Proteomes" id="UP000000226"/>
    </source>
</evidence>
<accession>V7CUB6</accession>
<organism evidence="1 2">
    <name type="scientific">Phaseolus vulgaris</name>
    <name type="common">Kidney bean</name>
    <name type="synonym">French bean</name>
    <dbReference type="NCBI Taxonomy" id="3885"/>
    <lineage>
        <taxon>Eukaryota</taxon>
        <taxon>Viridiplantae</taxon>
        <taxon>Streptophyta</taxon>
        <taxon>Embryophyta</taxon>
        <taxon>Tracheophyta</taxon>
        <taxon>Spermatophyta</taxon>
        <taxon>Magnoliopsida</taxon>
        <taxon>eudicotyledons</taxon>
        <taxon>Gunneridae</taxon>
        <taxon>Pentapetalae</taxon>
        <taxon>rosids</taxon>
        <taxon>fabids</taxon>
        <taxon>Fabales</taxon>
        <taxon>Fabaceae</taxon>
        <taxon>Papilionoideae</taxon>
        <taxon>50 kb inversion clade</taxon>
        <taxon>NPAAA clade</taxon>
        <taxon>indigoferoid/millettioid clade</taxon>
        <taxon>Phaseoleae</taxon>
        <taxon>Phaseolus</taxon>
    </lineage>
</organism>
<protein>
    <submittedName>
        <fullName evidence="1">Uncharacterized protein</fullName>
    </submittedName>
</protein>
<dbReference type="Gramene" id="ESW33757">
    <property type="protein sequence ID" value="ESW33757"/>
    <property type="gene ID" value="PHAVU_001G096500g"/>
</dbReference>
<dbReference type="STRING" id="3885.V7CUB6"/>